<accession>R1G8M5</accession>
<sequence>MGIKRILYFAIISFLLLISTFNIYSQVGADVVGSNSAQANSITLTQGNIYYCIAASDSGVYPIFISNTQSKATPSPFQQDIAICNGSINIGNSFAYINNLTLFNEIDSNGQNVYFVNGSGNILYSWYEGQLINGSIYCDVWWVNIPNGIPANSNITIYMYIGPNNANYYSQYYPYVGASPQVISGYDNGNYTFIAYGYFNNTFDEWNGYIYSGSFSPTATSNGIEMLNNQGSEGTYILPPNNGNIPKIPLIVEEAWSDSNYWGSNVIALFGNTNQQILVSSIGSTYGGNTPASNLSTLAEYNQDGGYFYLKSAVTNTVLGSAYSNILYYNGGTVYSYLIVNSSYAQTGYYIYNSNQVWVPLTLLDMYPLNYNGYISSSLNYNPFQYPTLEISAGTGGYGVYQYIEWVIARAYPPNGVMPSISLLSNVITPNFNVLVENSNSIIGESNNNICSFNSQNLYNVIGGISINNYSTPVILYNSTNTYTTTTTQTISFNVQNQNETALILLSLSGNGINGGYISSVALPTGCSQLFLTSSGNSASAYAAECSDLSPGSYSVSYTINSNQGSYVSALVLGFPVFTFNITGPNSIYLNIGSSNSTIIYVNQLTGNTPLPVTLSCSTSNSNLQCSLSNTTITPNASVTLTVTASSSITPGTYSVTISGTSQNGATNSTTIAVIPIVNPQIYIISPSNNSISNYYQLNISFYTNYPNVNVTINGNTYSINVTPGNNIIQLNYENSSYNLPGLYNIIPNGGNITIQLSTSNPLGQTNSTGIYIYTLPQPIFNVSYVYPTPSNGTQENIWLLEINSNVYDNTLGQDYCNIQLLNQTSNQWVTIANSCSDILYNGILQQYAKLNSNGYYSIWYRVYAYNNYGLNQYTNPQVIYISQNSYNVSVINNTLSNTQIQGIIDSAINSSIPIIVFSPGVYLVNLIINPQGKNITLLGQNTIFEPANPGLPVIQILSSNVTIQNININTNLFAINVNNGELNLINSNINSGLFGIDVKNPSIVNVYNSTINGNIGSIYGYIQNSTIDNVNIQSSVWGIYDDNPYNVIINNSNINGQIFGIYFDGNAINNVIENNNIISNIFGIKINNGNNNNIINNNIQSNIFGIYLTSSGNNIENDYIKVGQVFGLYETTYNNIINVTTNGGLFGYYLTGNATNISLYNSQLGMEIYGSGYINNLTTSTGSVNIYYNNSQGFVNSLSSVIYNANVNNVLYNYYEGISIIGNINGNITFIDLPPATSYIVEKIVAGNGNIISTNNTFIPQGFGNYELFYS</sequence>
<keyword evidence="2" id="KW-1185">Reference proteome</keyword>
<dbReference type="EMBL" id="APJZ01000007">
    <property type="protein sequence ID" value="EOD42194.1"/>
    <property type="molecule type" value="Genomic_DNA"/>
</dbReference>
<dbReference type="SUPFAM" id="SSF51126">
    <property type="entry name" value="Pectin lyase-like"/>
    <property type="match status" value="1"/>
</dbReference>
<dbReference type="InterPro" id="IPR006626">
    <property type="entry name" value="PbH1"/>
</dbReference>
<organism evidence="1 2">
    <name type="scientific">Nanobsidianus stetteri</name>
    <dbReference type="NCBI Taxonomy" id="1294122"/>
    <lineage>
        <taxon>Archaea</taxon>
        <taxon>Nanobdellota</taxon>
        <taxon>Candidatus Nanoarchaeia</taxon>
        <taxon>Nanoarchaeales</taxon>
        <taxon>Nanopusillaceae</taxon>
        <taxon>Candidatus Nanobsidianus</taxon>
    </lineage>
</organism>
<evidence type="ECO:0000313" key="1">
    <source>
        <dbReference type="EMBL" id="EOD42194.1"/>
    </source>
</evidence>
<evidence type="ECO:0008006" key="3">
    <source>
        <dbReference type="Google" id="ProtNLM"/>
    </source>
</evidence>
<comment type="caution">
    <text evidence="1">The sequence shown here is derived from an EMBL/GenBank/DDBJ whole genome shotgun (WGS) entry which is preliminary data.</text>
</comment>
<dbReference type="InterPro" id="IPR011050">
    <property type="entry name" value="Pectin_lyase_fold/virulence"/>
</dbReference>
<dbReference type="SMART" id="SM00710">
    <property type="entry name" value="PbH1"/>
    <property type="match status" value="8"/>
</dbReference>
<gene>
    <name evidence="1" type="ORF">Nst1_611</name>
</gene>
<evidence type="ECO:0000313" key="2">
    <source>
        <dbReference type="Proteomes" id="UP000053279"/>
    </source>
</evidence>
<name>R1G8M5_NANST</name>
<protein>
    <recommendedName>
        <fullName evidence="3">DUF2341 domain-containing protein</fullName>
    </recommendedName>
</protein>
<dbReference type="PATRIC" id="fig|1294122.7.peg.592"/>
<dbReference type="AlphaFoldDB" id="R1G8M5"/>
<reference evidence="1 2" key="1">
    <citation type="submission" date="2013-02" db="EMBL/GenBank/DDBJ databases">
        <title>Insights into archaeal evolution and symbiosis from the genomes of a Nanoarchaeon and its crenarchaeal host from Yellowstone National Park.</title>
        <authorList>
            <person name="Podar M."/>
            <person name="Makarova K.S."/>
            <person name="Graham D.E."/>
            <person name="Wolf Y.I."/>
            <person name="Koonin E.V."/>
            <person name="Reysenbach A.-L."/>
        </authorList>
    </citation>
    <scope>NUCLEOTIDE SEQUENCE [LARGE SCALE GENOMIC DNA]</scope>
</reference>
<dbReference type="Proteomes" id="UP000053279">
    <property type="component" value="Unassembled WGS sequence"/>
</dbReference>
<proteinExistence type="predicted"/>